<dbReference type="InterPro" id="IPR008906">
    <property type="entry name" value="HATC_C_dom"/>
</dbReference>
<dbReference type="GO" id="GO:0008270">
    <property type="term" value="F:zinc ion binding"/>
    <property type="evidence" value="ECO:0007669"/>
    <property type="project" value="UniProtKB-KW"/>
</dbReference>
<name>A0A154PMB6_DUFNO</name>
<evidence type="ECO:0000256" key="5">
    <source>
        <dbReference type="ARBA" id="ARBA00023242"/>
    </source>
</evidence>
<organism evidence="7 8">
    <name type="scientific">Dufourea novaeangliae</name>
    <name type="common">Sweat bee</name>
    <dbReference type="NCBI Taxonomy" id="178035"/>
    <lineage>
        <taxon>Eukaryota</taxon>
        <taxon>Metazoa</taxon>
        <taxon>Ecdysozoa</taxon>
        <taxon>Arthropoda</taxon>
        <taxon>Hexapoda</taxon>
        <taxon>Insecta</taxon>
        <taxon>Pterygota</taxon>
        <taxon>Neoptera</taxon>
        <taxon>Endopterygota</taxon>
        <taxon>Hymenoptera</taxon>
        <taxon>Apocrita</taxon>
        <taxon>Aculeata</taxon>
        <taxon>Apoidea</taxon>
        <taxon>Anthophila</taxon>
        <taxon>Halictidae</taxon>
        <taxon>Rophitinae</taxon>
        <taxon>Dufourea</taxon>
    </lineage>
</organism>
<evidence type="ECO:0000256" key="2">
    <source>
        <dbReference type="ARBA" id="ARBA00022723"/>
    </source>
</evidence>
<dbReference type="EMBL" id="KQ434978">
    <property type="protein sequence ID" value="KZC12999.1"/>
    <property type="molecule type" value="Genomic_DNA"/>
</dbReference>
<dbReference type="PANTHER" id="PTHR46481:SF10">
    <property type="entry name" value="ZINC FINGER BED DOMAIN-CONTAINING PROTEIN 39"/>
    <property type="match status" value="1"/>
</dbReference>
<dbReference type="SUPFAM" id="SSF53098">
    <property type="entry name" value="Ribonuclease H-like"/>
    <property type="match status" value="1"/>
</dbReference>
<feature type="domain" description="HAT C-terminal dimerisation" evidence="6">
    <location>
        <begin position="266"/>
        <end position="344"/>
    </location>
</feature>
<dbReference type="STRING" id="178035.A0A154PMB6"/>
<proteinExistence type="predicted"/>
<evidence type="ECO:0000256" key="1">
    <source>
        <dbReference type="ARBA" id="ARBA00004123"/>
    </source>
</evidence>
<keyword evidence="2" id="KW-0479">Metal-binding</keyword>
<dbReference type="InterPro" id="IPR012337">
    <property type="entry name" value="RNaseH-like_sf"/>
</dbReference>
<keyword evidence="5" id="KW-0539">Nucleus</keyword>
<dbReference type="Pfam" id="PF05699">
    <property type="entry name" value="Dimer_Tnp_hAT"/>
    <property type="match status" value="1"/>
</dbReference>
<dbReference type="Proteomes" id="UP000076502">
    <property type="component" value="Unassembled WGS sequence"/>
</dbReference>
<evidence type="ECO:0000259" key="6">
    <source>
        <dbReference type="Pfam" id="PF05699"/>
    </source>
</evidence>
<dbReference type="AlphaFoldDB" id="A0A154PMB6"/>
<dbReference type="GO" id="GO:0005634">
    <property type="term" value="C:nucleus"/>
    <property type="evidence" value="ECO:0007669"/>
    <property type="project" value="UniProtKB-SubCell"/>
</dbReference>
<keyword evidence="8" id="KW-1185">Reference proteome</keyword>
<evidence type="ECO:0000256" key="4">
    <source>
        <dbReference type="ARBA" id="ARBA00022833"/>
    </source>
</evidence>
<keyword evidence="3" id="KW-0863">Zinc-finger</keyword>
<dbReference type="OrthoDB" id="1271298at2759"/>
<evidence type="ECO:0000313" key="8">
    <source>
        <dbReference type="Proteomes" id="UP000076502"/>
    </source>
</evidence>
<accession>A0A154PMB6</accession>
<reference evidence="7 8" key="1">
    <citation type="submission" date="2015-07" db="EMBL/GenBank/DDBJ databases">
        <title>The genome of Dufourea novaeangliae.</title>
        <authorList>
            <person name="Pan H."/>
            <person name="Kapheim K."/>
        </authorList>
    </citation>
    <scope>NUCLEOTIDE SEQUENCE [LARGE SCALE GENOMIC DNA]</scope>
    <source>
        <strain evidence="7">0120121106</strain>
        <tissue evidence="7">Whole body</tissue>
    </source>
</reference>
<dbReference type="InterPro" id="IPR052035">
    <property type="entry name" value="ZnF_BED_domain_contain"/>
</dbReference>
<evidence type="ECO:0000313" key="7">
    <source>
        <dbReference type="EMBL" id="KZC12999.1"/>
    </source>
</evidence>
<dbReference type="GO" id="GO:0046983">
    <property type="term" value="F:protein dimerization activity"/>
    <property type="evidence" value="ECO:0007669"/>
    <property type="project" value="InterPro"/>
</dbReference>
<dbReference type="PANTHER" id="PTHR46481">
    <property type="entry name" value="ZINC FINGER BED DOMAIN-CONTAINING PROTEIN 4"/>
    <property type="match status" value="1"/>
</dbReference>
<gene>
    <name evidence="7" type="ORF">WN55_04896</name>
</gene>
<protein>
    <submittedName>
        <fullName evidence="7">Zinc finger BED domain-containing protein 4</fullName>
    </submittedName>
</protein>
<evidence type="ECO:0000256" key="3">
    <source>
        <dbReference type="ARBA" id="ARBA00022771"/>
    </source>
</evidence>
<sequence length="345" mass="39489">MLSAVRSFGSGVTSFPCFAHTLNLVVNKSLNAITELATIRRKCRNIVSYFKLSSLAKNKLIEYQNTYRIENHKLILEDESRWNSTYEMFHRLVEQQHAVLAAMSFFTESVEHLTVSEWDMMATCLQVLKPFAVFTAELSSEAHVPISKVYPSVQQMYRCLNVHDHVLASKLREMMDMYLHDIVNNSIYCMYCMLDPRFKHLGFMSTETVEVVKKLIIGIITVPTVNDNSQSTDDFLEGTSGFWADFKSIVIAHNHCNADKLDGVSELENYLSERLEVLASDPLKYWKVNAMRYPRLSKLAQKFLCCSATSVPCKRVFSKAGDIVSKNRNRLKDSTLNKMLFLNSV</sequence>
<keyword evidence="4" id="KW-0862">Zinc</keyword>
<comment type="subcellular location">
    <subcellularLocation>
        <location evidence="1">Nucleus</location>
    </subcellularLocation>
</comment>